<feature type="non-terminal residue" evidence="2">
    <location>
        <position position="1"/>
    </location>
</feature>
<feature type="domain" description="TRPM SLOG" evidence="1">
    <location>
        <begin position="12"/>
        <end position="91"/>
    </location>
</feature>
<organism evidence="2 3">
    <name type="scientific">Rotaria socialis</name>
    <dbReference type="NCBI Taxonomy" id="392032"/>
    <lineage>
        <taxon>Eukaryota</taxon>
        <taxon>Metazoa</taxon>
        <taxon>Spiralia</taxon>
        <taxon>Gnathifera</taxon>
        <taxon>Rotifera</taxon>
        <taxon>Eurotatoria</taxon>
        <taxon>Bdelloidea</taxon>
        <taxon>Philodinida</taxon>
        <taxon>Philodinidae</taxon>
        <taxon>Rotaria</taxon>
    </lineage>
</organism>
<dbReference type="InterPro" id="IPR041491">
    <property type="entry name" value="TRPM_SLOG"/>
</dbReference>
<protein>
    <recommendedName>
        <fullName evidence="1">TRPM SLOG domain-containing protein</fullName>
    </recommendedName>
</protein>
<feature type="non-terminal residue" evidence="2">
    <location>
        <position position="139"/>
    </location>
</feature>
<evidence type="ECO:0000313" key="2">
    <source>
        <dbReference type="EMBL" id="CAF5007930.1"/>
    </source>
</evidence>
<name>A0A822AL82_9BILA</name>
<dbReference type="AlphaFoldDB" id="A0A822AL82"/>
<evidence type="ECO:0000313" key="3">
    <source>
        <dbReference type="Proteomes" id="UP000663848"/>
    </source>
</evidence>
<dbReference type="GO" id="GO:0005886">
    <property type="term" value="C:plasma membrane"/>
    <property type="evidence" value="ECO:0007669"/>
    <property type="project" value="TreeGrafter"/>
</dbReference>
<gene>
    <name evidence="2" type="ORF">QYT958_LOCUS38804</name>
</gene>
<proteinExistence type="predicted"/>
<accession>A0A822AL82</accession>
<dbReference type="EMBL" id="CAJOBR010034705">
    <property type="protein sequence ID" value="CAF5007930.1"/>
    <property type="molecule type" value="Genomic_DNA"/>
</dbReference>
<dbReference type="Proteomes" id="UP000663848">
    <property type="component" value="Unassembled WGS sequence"/>
</dbReference>
<reference evidence="2" key="1">
    <citation type="submission" date="2021-02" db="EMBL/GenBank/DDBJ databases">
        <authorList>
            <person name="Nowell W R."/>
        </authorList>
    </citation>
    <scope>NUCLEOTIDE SEQUENCE</scope>
</reference>
<evidence type="ECO:0000259" key="1">
    <source>
        <dbReference type="Pfam" id="PF18139"/>
    </source>
</evidence>
<dbReference type="Pfam" id="PF18139">
    <property type="entry name" value="LSDAT_euk"/>
    <property type="match status" value="1"/>
</dbReference>
<dbReference type="GO" id="GO:0099604">
    <property type="term" value="F:ligand-gated calcium channel activity"/>
    <property type="evidence" value="ECO:0007669"/>
    <property type="project" value="TreeGrafter"/>
</dbReference>
<sequence>ARPFLYVDGSIDLHVLRQFMISEWKLQSANIVIPVLSGVTNHKPFKNQKMTESLRNGIQNAANASEVWFITNGIDAGIPQLIGSAFREEIALRQADDAWAIQMGRPPKPRKILVLIGVVCDDEIKDLIDLRSPKDKTKM</sequence>
<dbReference type="PANTHER" id="PTHR13800">
    <property type="entry name" value="TRANSIENT RECEPTOR POTENTIAL CATION CHANNEL, SUBFAMILY M, MEMBER 6"/>
    <property type="match status" value="1"/>
</dbReference>
<dbReference type="PANTHER" id="PTHR13800:SF12">
    <property type="entry name" value="TRANSIENT RECEPTOR POTENTIAL CATION CHANNEL SUBFAMILY M MEMBER-LIKE 2"/>
    <property type="match status" value="1"/>
</dbReference>
<dbReference type="InterPro" id="IPR050927">
    <property type="entry name" value="TRPM"/>
</dbReference>
<comment type="caution">
    <text evidence="2">The sequence shown here is derived from an EMBL/GenBank/DDBJ whole genome shotgun (WGS) entry which is preliminary data.</text>
</comment>